<feature type="domain" description="N-(5'phosphoribosyl) anthranilate isomerase (PRAI)" evidence="11">
    <location>
        <begin position="12"/>
        <end position="207"/>
    </location>
</feature>
<dbReference type="AlphaFoldDB" id="A0A858Q6L3"/>
<evidence type="ECO:0000313" key="13">
    <source>
        <dbReference type="Proteomes" id="UP000503004"/>
    </source>
</evidence>
<keyword evidence="7 10" id="KW-0822">Tryptophan biosynthesis</keyword>
<dbReference type="PANTHER" id="PTHR42894:SF1">
    <property type="entry name" value="N-(5'-PHOSPHORIBOSYL)ANTHRANILATE ISOMERASE"/>
    <property type="match status" value="1"/>
</dbReference>
<dbReference type="EMBL" id="CP046565">
    <property type="protein sequence ID" value="QJD29457.1"/>
    <property type="molecule type" value="Genomic_DNA"/>
</dbReference>
<accession>A0A858Q6L3</accession>
<dbReference type="CDD" id="cd00405">
    <property type="entry name" value="PRAI"/>
    <property type="match status" value="1"/>
</dbReference>
<dbReference type="UniPathway" id="UPA00035">
    <property type="reaction ID" value="UER00042"/>
</dbReference>
<evidence type="ECO:0000256" key="3">
    <source>
        <dbReference type="ARBA" id="ARBA00007571"/>
    </source>
</evidence>
<evidence type="ECO:0000256" key="9">
    <source>
        <dbReference type="ARBA" id="ARBA00023235"/>
    </source>
</evidence>
<dbReference type="InterPro" id="IPR044643">
    <property type="entry name" value="TrpF_fam"/>
</dbReference>
<dbReference type="GO" id="GO:0000162">
    <property type="term" value="P:L-tryptophan biosynthetic process"/>
    <property type="evidence" value="ECO:0007669"/>
    <property type="project" value="UniProtKB-UniRule"/>
</dbReference>
<evidence type="ECO:0000256" key="2">
    <source>
        <dbReference type="ARBA" id="ARBA00004664"/>
    </source>
</evidence>
<dbReference type="InterPro" id="IPR011060">
    <property type="entry name" value="RibuloseP-bd_barrel"/>
</dbReference>
<keyword evidence="9 10" id="KW-0413">Isomerase</keyword>
<evidence type="ECO:0000256" key="10">
    <source>
        <dbReference type="HAMAP-Rule" id="MF_00135"/>
    </source>
</evidence>
<evidence type="ECO:0000256" key="4">
    <source>
        <dbReference type="ARBA" id="ARBA00012572"/>
    </source>
</evidence>
<sequence>MMSAYLSRRTRVKICGFTQAEDAACAVALGADALGLVFHGPSPRNVSVAQAGAIASAVPAFVTVVGLFVDADQAWVREICGSVRIDLLQFHGEESPEYCAGFGRPYIKALRMKPGVDVGTEARRYAGAAGLLLDAYQPGEPGGTGMTFDWGRAEAVCALPLILAGGLTPANVKEALETARPYAVDVSSGVEGERKGMKDHDKMAAFLREVYEFDHARRDSAL</sequence>
<dbReference type="KEGG" id="metu:GNH96_05445"/>
<comment type="catalytic activity">
    <reaction evidence="1 10">
        <text>N-(5-phospho-beta-D-ribosyl)anthranilate = 1-(2-carboxyphenylamino)-1-deoxy-D-ribulose 5-phosphate</text>
        <dbReference type="Rhea" id="RHEA:21540"/>
        <dbReference type="ChEBI" id="CHEBI:18277"/>
        <dbReference type="ChEBI" id="CHEBI:58613"/>
        <dbReference type="EC" id="5.3.1.24"/>
    </reaction>
</comment>
<dbReference type="PANTHER" id="PTHR42894">
    <property type="entry name" value="N-(5'-PHOSPHORIBOSYL)ANTHRANILATE ISOMERASE"/>
    <property type="match status" value="1"/>
</dbReference>
<dbReference type="Gene3D" id="3.20.20.70">
    <property type="entry name" value="Aldolase class I"/>
    <property type="match status" value="1"/>
</dbReference>
<dbReference type="NCBIfam" id="NF002298">
    <property type="entry name" value="PRK01222.1-4"/>
    <property type="match status" value="1"/>
</dbReference>
<dbReference type="NCBIfam" id="NF002299">
    <property type="entry name" value="PRK01222.1-6"/>
    <property type="match status" value="1"/>
</dbReference>
<dbReference type="EC" id="5.3.1.24" evidence="4 10"/>
<dbReference type="HAMAP" id="MF_00135">
    <property type="entry name" value="PRAI"/>
    <property type="match status" value="1"/>
</dbReference>
<dbReference type="InterPro" id="IPR013785">
    <property type="entry name" value="Aldolase_TIM"/>
</dbReference>
<evidence type="ECO:0000256" key="7">
    <source>
        <dbReference type="ARBA" id="ARBA00022822"/>
    </source>
</evidence>
<keyword evidence="6 10" id="KW-0028">Amino-acid biosynthesis</keyword>
<dbReference type="FunFam" id="3.20.20.70:FF:000075">
    <property type="entry name" value="Tryptophan biosynthesis protein TRP1"/>
    <property type="match status" value="1"/>
</dbReference>
<dbReference type="Proteomes" id="UP000503004">
    <property type="component" value="Chromosome"/>
</dbReference>
<reference evidence="13" key="1">
    <citation type="submission" date="2019-12" db="EMBL/GenBank/DDBJ databases">
        <authorList>
            <person name="Awala S.I."/>
            <person name="Rhee S.K."/>
        </authorList>
    </citation>
    <scope>NUCLEOTIDE SEQUENCE [LARGE SCALE GENOMIC DNA]</scope>
    <source>
        <strain evidence="13">IM1</strain>
    </source>
</reference>
<comment type="pathway">
    <text evidence="2 10">Amino-acid biosynthesis; L-tryptophan biosynthesis; L-tryptophan from chorismate: step 3/5.</text>
</comment>
<name>A0A858Q6L3_9GAMM</name>
<dbReference type="Pfam" id="PF00697">
    <property type="entry name" value="PRAI"/>
    <property type="match status" value="1"/>
</dbReference>
<evidence type="ECO:0000256" key="5">
    <source>
        <dbReference type="ARBA" id="ARBA00022272"/>
    </source>
</evidence>
<evidence type="ECO:0000256" key="6">
    <source>
        <dbReference type="ARBA" id="ARBA00022605"/>
    </source>
</evidence>
<proteinExistence type="inferred from homology"/>
<protein>
    <recommendedName>
        <fullName evidence="5 10">N-(5'-phosphoribosyl)anthranilate isomerase</fullName>
        <shortName evidence="10">PRAI</shortName>
        <ecNumber evidence="4 10">5.3.1.24</ecNumber>
    </recommendedName>
</protein>
<dbReference type="RefSeq" id="WP_169602740.1">
    <property type="nucleotide sequence ID" value="NZ_CP046565.1"/>
</dbReference>
<evidence type="ECO:0000259" key="11">
    <source>
        <dbReference type="Pfam" id="PF00697"/>
    </source>
</evidence>
<comment type="similarity">
    <text evidence="3 10">Belongs to the TrpF family.</text>
</comment>
<dbReference type="SUPFAM" id="SSF51366">
    <property type="entry name" value="Ribulose-phoshate binding barrel"/>
    <property type="match status" value="1"/>
</dbReference>
<evidence type="ECO:0000313" key="12">
    <source>
        <dbReference type="EMBL" id="QJD29457.1"/>
    </source>
</evidence>
<keyword evidence="8 10" id="KW-0057">Aromatic amino acid biosynthesis</keyword>
<evidence type="ECO:0000256" key="1">
    <source>
        <dbReference type="ARBA" id="ARBA00001164"/>
    </source>
</evidence>
<gene>
    <name evidence="10" type="primary">trpF</name>
    <name evidence="12" type="ORF">GNH96_05445</name>
</gene>
<dbReference type="GO" id="GO:0004640">
    <property type="term" value="F:phosphoribosylanthranilate isomerase activity"/>
    <property type="evidence" value="ECO:0007669"/>
    <property type="project" value="UniProtKB-UniRule"/>
</dbReference>
<keyword evidence="13" id="KW-1185">Reference proteome</keyword>
<evidence type="ECO:0000256" key="8">
    <source>
        <dbReference type="ARBA" id="ARBA00023141"/>
    </source>
</evidence>
<organism evidence="12 13">
    <name type="scientific">Methylococcus geothermalis</name>
    <dbReference type="NCBI Taxonomy" id="2681310"/>
    <lineage>
        <taxon>Bacteria</taxon>
        <taxon>Pseudomonadati</taxon>
        <taxon>Pseudomonadota</taxon>
        <taxon>Gammaproteobacteria</taxon>
        <taxon>Methylococcales</taxon>
        <taxon>Methylococcaceae</taxon>
        <taxon>Methylococcus</taxon>
    </lineage>
</organism>
<dbReference type="InterPro" id="IPR001240">
    <property type="entry name" value="PRAI_dom"/>
</dbReference>